<dbReference type="SUPFAM" id="SSF53448">
    <property type="entry name" value="Nucleotide-diphospho-sugar transferases"/>
    <property type="match status" value="1"/>
</dbReference>
<organism evidence="4 5">
    <name type="scientific">Terrisporobacter glycolicus ATCC 14880 = DSM 1288</name>
    <dbReference type="NCBI Taxonomy" id="1121315"/>
    <lineage>
        <taxon>Bacteria</taxon>
        <taxon>Bacillati</taxon>
        <taxon>Bacillota</taxon>
        <taxon>Clostridia</taxon>
        <taxon>Peptostreptococcales</taxon>
        <taxon>Peptostreptococcaceae</taxon>
        <taxon>Terrisporobacter</taxon>
    </lineage>
</organism>
<dbReference type="EC" id="2.4.2.53" evidence="4"/>
<keyword evidence="5" id="KW-1185">Reference proteome</keyword>
<accession>A0ABZ2ESS6</accession>
<sequence length="326" mass="38398">MGLSVIIPVYNGEKYIERCLESLINQTYQELEIIVIDDGSNDGSKELIKNIQKKDKRIFFYKKLNGGVSSARNYGLQKASQEYITFVDCDDTLDLDMYEILMKYIESGKYDIVHCGYKRIQDNKVIRVVNGTGEEYIQDRLKALECIIGGKLFVGALWNKIYKRKLFESIKFDEKLKINEDILVNYKAFNMCNKSIFIDIPKYNYYEVEGSACKTILDKKKSNDRLKVAKEIYNDVEDNYLKEISFNKYIGCLIEIYRYYLYSTEKDRKSKCKLIEKKINNECSHGNLRNKRDKITIKLIGMSPRLYKLIYFIYDKVRKPNWDVQG</sequence>
<dbReference type="InterPro" id="IPR029044">
    <property type="entry name" value="Nucleotide-diphossugar_trans"/>
</dbReference>
<evidence type="ECO:0000313" key="4">
    <source>
        <dbReference type="EMBL" id="WWD82579.1"/>
    </source>
</evidence>
<feature type="domain" description="Glycosyltransferase 2-like" evidence="3">
    <location>
        <begin position="4"/>
        <end position="169"/>
    </location>
</feature>
<keyword evidence="1 4" id="KW-0328">Glycosyltransferase</keyword>
<dbReference type="PANTHER" id="PTHR22916">
    <property type="entry name" value="GLYCOSYLTRANSFERASE"/>
    <property type="match status" value="1"/>
</dbReference>
<evidence type="ECO:0000313" key="5">
    <source>
        <dbReference type="Proteomes" id="UP001348492"/>
    </source>
</evidence>
<proteinExistence type="predicted"/>
<gene>
    <name evidence="4" type="primary">arnC_1</name>
    <name evidence="4" type="ORF">TEGL_09710</name>
</gene>
<dbReference type="GO" id="GO:0099621">
    <property type="term" value="F:undecaprenyl-phosphate 4-deoxy-4-formamido-L-arabinose transferase activity"/>
    <property type="evidence" value="ECO:0007669"/>
    <property type="project" value="UniProtKB-EC"/>
</dbReference>
<dbReference type="Proteomes" id="UP001348492">
    <property type="component" value="Chromosome"/>
</dbReference>
<dbReference type="CDD" id="cd00761">
    <property type="entry name" value="Glyco_tranf_GTA_type"/>
    <property type="match status" value="1"/>
</dbReference>
<dbReference type="EMBL" id="CP117523">
    <property type="protein sequence ID" value="WWD82579.1"/>
    <property type="molecule type" value="Genomic_DNA"/>
</dbReference>
<name>A0ABZ2ESS6_9FIRM</name>
<keyword evidence="2 4" id="KW-0808">Transferase</keyword>
<dbReference type="InterPro" id="IPR001173">
    <property type="entry name" value="Glyco_trans_2-like"/>
</dbReference>
<dbReference type="Gene3D" id="3.90.550.10">
    <property type="entry name" value="Spore Coat Polysaccharide Biosynthesis Protein SpsA, Chain A"/>
    <property type="match status" value="1"/>
</dbReference>
<dbReference type="Pfam" id="PF00535">
    <property type="entry name" value="Glycos_transf_2"/>
    <property type="match status" value="1"/>
</dbReference>
<evidence type="ECO:0000256" key="1">
    <source>
        <dbReference type="ARBA" id="ARBA00022676"/>
    </source>
</evidence>
<reference evidence="4 5" key="1">
    <citation type="journal article" date="2023" name="PLoS ONE">
        <title>Genome-based metabolic and phylogenomic analysis of three Terrisporobacter species.</title>
        <authorList>
            <person name="Boer T."/>
            <person name="Bengelsdorf F.R."/>
            <person name="Bomeke M."/>
            <person name="Daniel R."/>
            <person name="Poehlein A."/>
        </authorList>
    </citation>
    <scope>NUCLEOTIDE SEQUENCE [LARGE SCALE GENOMIC DNA]</scope>
    <source>
        <strain evidence="4 5">DSM 1288</strain>
    </source>
</reference>
<dbReference type="PANTHER" id="PTHR22916:SF51">
    <property type="entry name" value="GLYCOSYLTRANSFERASE EPSH-RELATED"/>
    <property type="match status" value="1"/>
</dbReference>
<dbReference type="RefSeq" id="WP_018590333.1">
    <property type="nucleotide sequence ID" value="NZ_CP117523.1"/>
</dbReference>
<evidence type="ECO:0000256" key="2">
    <source>
        <dbReference type="ARBA" id="ARBA00022679"/>
    </source>
</evidence>
<protein>
    <submittedName>
        <fullName evidence="4">Undecaprenyl-phosphate 4-deoxy-4-formamido-L-arabinose transferase</fullName>
        <ecNumber evidence="4">2.4.2.53</ecNumber>
    </submittedName>
</protein>
<evidence type="ECO:0000259" key="3">
    <source>
        <dbReference type="Pfam" id="PF00535"/>
    </source>
</evidence>